<evidence type="ECO:0000259" key="10">
    <source>
        <dbReference type="Pfam" id="PF23358"/>
    </source>
</evidence>
<evidence type="ECO:0000256" key="3">
    <source>
        <dbReference type="ARBA" id="ARBA00008743"/>
    </source>
</evidence>
<dbReference type="InterPro" id="IPR005013">
    <property type="entry name" value="DDOST_48_kDa_subunit"/>
</dbReference>
<evidence type="ECO:0000256" key="6">
    <source>
        <dbReference type="ARBA" id="ARBA00022989"/>
    </source>
</evidence>
<dbReference type="Proteomes" id="UP000019473">
    <property type="component" value="Unassembled WGS sequence"/>
</dbReference>
<feature type="signal peptide" evidence="8">
    <location>
        <begin position="1"/>
        <end position="20"/>
    </location>
</feature>
<organism evidence="11 12">
    <name type="scientific">Cladophialophora yegresii CBS 114405</name>
    <dbReference type="NCBI Taxonomy" id="1182544"/>
    <lineage>
        <taxon>Eukaryota</taxon>
        <taxon>Fungi</taxon>
        <taxon>Dikarya</taxon>
        <taxon>Ascomycota</taxon>
        <taxon>Pezizomycotina</taxon>
        <taxon>Eurotiomycetes</taxon>
        <taxon>Chaetothyriomycetidae</taxon>
        <taxon>Chaetothyriales</taxon>
        <taxon>Herpotrichiellaceae</taxon>
        <taxon>Cladophialophora</taxon>
    </lineage>
</organism>
<evidence type="ECO:0000256" key="8">
    <source>
        <dbReference type="RuleBase" id="RU361142"/>
    </source>
</evidence>
<comment type="pathway">
    <text evidence="2 8">Protein modification; protein glycosylation.</text>
</comment>
<gene>
    <name evidence="11" type="ORF">A1O7_03226</name>
</gene>
<evidence type="ECO:0000256" key="4">
    <source>
        <dbReference type="ARBA" id="ARBA00022692"/>
    </source>
</evidence>
<keyword evidence="11" id="KW-0808">Transferase</keyword>
<dbReference type="GO" id="GO:0016740">
    <property type="term" value="F:transferase activity"/>
    <property type="evidence" value="ECO:0007669"/>
    <property type="project" value="UniProtKB-KW"/>
</dbReference>
<dbReference type="eggNOG" id="KOG2754">
    <property type="taxonomic scope" value="Eukaryota"/>
</dbReference>
<dbReference type="STRING" id="1182544.W9W408"/>
<dbReference type="PANTHER" id="PTHR10830:SF0">
    <property type="entry name" value="DOLICHYL-DIPHOSPHOOLIGOSACCHARIDE--PROTEIN GLYCOSYLTRANSFERASE 48 KDA SUBUNIT"/>
    <property type="match status" value="1"/>
</dbReference>
<keyword evidence="4 8" id="KW-0812">Transmembrane</keyword>
<comment type="subcellular location">
    <subcellularLocation>
        <location evidence="8">Endoplasmic reticulum membrane</location>
        <topology evidence="8">Single-pass type I membrane protein</topology>
    </subcellularLocation>
    <subcellularLocation>
        <location evidence="1">Membrane</location>
        <topology evidence="1">Single-pass type I membrane protein</topology>
    </subcellularLocation>
</comment>
<comment type="similarity">
    <text evidence="3 8">Belongs to the DDOST 48 kDa subunit family.</text>
</comment>
<name>W9W408_9EURO</name>
<evidence type="ECO:0000256" key="7">
    <source>
        <dbReference type="ARBA" id="ARBA00023136"/>
    </source>
</evidence>
<evidence type="ECO:0000256" key="2">
    <source>
        <dbReference type="ARBA" id="ARBA00004922"/>
    </source>
</evidence>
<keyword evidence="7 8" id="KW-0472">Membrane</keyword>
<dbReference type="GeneID" id="19177826"/>
<dbReference type="GO" id="GO:0018279">
    <property type="term" value="P:protein N-linked glycosylation via asparagine"/>
    <property type="evidence" value="ECO:0007669"/>
    <property type="project" value="UniProtKB-UniRule"/>
</dbReference>
<dbReference type="VEuPathDB" id="FungiDB:A1O7_03226"/>
<comment type="function">
    <text evidence="8">Subunit of the oligosaccharyl transferase (OST) complex that catalyzes the initial transfer of a defined glycan (Glc(3)Man(9)GlcNAc(2) in eukaryotes) from the lipid carrier dolichol-pyrophosphate to an asparagine residue within an Asn-X-Ser/Thr consensus motif in nascent polypeptide chains, the first step in protein N-glycosylation. N-glycosylation occurs cotranslationally and the complex associates with the Sec61 complex at the channel-forming translocon complex that mediates protein translocation across the endoplasmic reticulum (ER).</text>
</comment>
<dbReference type="EMBL" id="AMGW01000002">
    <property type="protein sequence ID" value="EXJ62787.1"/>
    <property type="molecule type" value="Genomic_DNA"/>
</dbReference>
<comment type="caution">
    <text evidence="11">The sequence shown here is derived from an EMBL/GenBank/DDBJ whole genome shotgun (WGS) entry which is preliminary data.</text>
</comment>
<dbReference type="InterPro" id="IPR055459">
    <property type="entry name" value="OST48_MD"/>
</dbReference>
<evidence type="ECO:0000256" key="1">
    <source>
        <dbReference type="ARBA" id="ARBA00004479"/>
    </source>
</evidence>
<dbReference type="HOGENOM" id="CLU_031804_1_0_1"/>
<comment type="subunit">
    <text evidence="8">Component of the oligosaccharyltransferase (OST) complex.</text>
</comment>
<dbReference type="PANTHER" id="PTHR10830">
    <property type="entry name" value="DOLICHYL-DIPHOSPHOOLIGOSACCHARIDE--PROTEIN GLYCOSYLTRANSFERASE 48 KDA SUBUNIT"/>
    <property type="match status" value="1"/>
</dbReference>
<dbReference type="Pfam" id="PF23358">
    <property type="entry name" value="OST48_MD"/>
    <property type="match status" value="1"/>
</dbReference>
<evidence type="ECO:0000313" key="12">
    <source>
        <dbReference type="Proteomes" id="UP000019473"/>
    </source>
</evidence>
<feature type="chain" id="PRO_5005151854" description="Dolichyl-diphosphooligosaccharide--protein glycosyltransferase subunit WBP1" evidence="8">
    <location>
        <begin position="21"/>
        <end position="480"/>
    </location>
</feature>
<dbReference type="GO" id="GO:0008250">
    <property type="term" value="C:oligosaccharyltransferase complex"/>
    <property type="evidence" value="ECO:0007669"/>
    <property type="project" value="TreeGrafter"/>
</dbReference>
<proteinExistence type="inferred from homology"/>
<evidence type="ECO:0000313" key="11">
    <source>
        <dbReference type="EMBL" id="EXJ62787.1"/>
    </source>
</evidence>
<dbReference type="Pfam" id="PF03345">
    <property type="entry name" value="OST48_N"/>
    <property type="match status" value="1"/>
</dbReference>
<evidence type="ECO:0000256" key="5">
    <source>
        <dbReference type="ARBA" id="ARBA00022824"/>
    </source>
</evidence>
<keyword evidence="8" id="KW-0732">Signal</keyword>
<protein>
    <recommendedName>
        <fullName evidence="8">Dolichyl-diphosphooligosaccharide--protein glycosyltransferase subunit WBP1</fullName>
        <shortName evidence="8">Oligosaccharyl transferase subunit WBP1</shortName>
    </recommendedName>
</protein>
<dbReference type="AlphaFoldDB" id="W9W408"/>
<dbReference type="InterPro" id="IPR055457">
    <property type="entry name" value="OST48_N"/>
</dbReference>
<sequence length="480" mass="53435">MRLLSSLCLLLLSSLQLVWAKSAVGDRLLVVLEDEAQRGLYSKFWADLEARDFKLSFQSPRDENLALFRHGQLAYDHLLLTPPKSKGYGPALTPKILLEYVNSGGNILLGLSSQSGTPSAVSSLLLEFDISLSPDKNSVVVDHFNYDTVSAAEKHDVLLVNRPGPLRPDVVNFFGGDGLLAVPKAVGQTLGNASPLLAPILKAPITAYAYNPKEEGESAEELFATGSQLALISAMQARNSARFTVLGSLEMLQDKWLDASVKGPRGDNSKTMNRDFARQLTEWTFREVGVLKVFHVQHREIVKAAKPSGSENTTALSGQQYNPEIYRIKNDVEFSISIGQYDKTHYVPFTIPANDALQLEFSMLSPFHRIPLHSTSSTANSTIFSTTFTTPDQHGIFAFKVNYKRPFLTPIEVKRQVTVRHFAHDEWPRSWAITGAWPWIGGLWSVIVGFLLFVVVWLYCEPPKEEAERRRKLSVSMGSR</sequence>
<feature type="domain" description="OST48 middle" evidence="10">
    <location>
        <begin position="318"/>
        <end position="460"/>
    </location>
</feature>
<reference evidence="11 12" key="1">
    <citation type="submission" date="2013-03" db="EMBL/GenBank/DDBJ databases">
        <title>The Genome Sequence of Cladophialophora yegresii CBS 114405.</title>
        <authorList>
            <consortium name="The Broad Institute Genomics Platform"/>
            <person name="Cuomo C."/>
            <person name="de Hoog S."/>
            <person name="Gorbushina A."/>
            <person name="Walker B."/>
            <person name="Young S.K."/>
            <person name="Zeng Q."/>
            <person name="Gargeya S."/>
            <person name="Fitzgerald M."/>
            <person name="Haas B."/>
            <person name="Abouelleil A."/>
            <person name="Allen A.W."/>
            <person name="Alvarado L."/>
            <person name="Arachchi H.M."/>
            <person name="Berlin A.M."/>
            <person name="Chapman S.B."/>
            <person name="Gainer-Dewar J."/>
            <person name="Goldberg J."/>
            <person name="Griggs A."/>
            <person name="Gujja S."/>
            <person name="Hansen M."/>
            <person name="Howarth C."/>
            <person name="Imamovic A."/>
            <person name="Ireland A."/>
            <person name="Larimer J."/>
            <person name="McCowan C."/>
            <person name="Murphy C."/>
            <person name="Pearson M."/>
            <person name="Poon T.W."/>
            <person name="Priest M."/>
            <person name="Roberts A."/>
            <person name="Saif S."/>
            <person name="Shea T."/>
            <person name="Sisk P."/>
            <person name="Sykes S."/>
            <person name="Wortman J."/>
            <person name="Nusbaum C."/>
            <person name="Birren B."/>
        </authorList>
    </citation>
    <scope>NUCLEOTIDE SEQUENCE [LARGE SCALE GENOMIC DNA]</scope>
    <source>
        <strain evidence="11 12">CBS 114405</strain>
    </source>
</reference>
<keyword evidence="12" id="KW-1185">Reference proteome</keyword>
<dbReference type="OrthoDB" id="29105at2759"/>
<dbReference type="UniPathway" id="UPA00378"/>
<evidence type="ECO:0000259" key="9">
    <source>
        <dbReference type="Pfam" id="PF03345"/>
    </source>
</evidence>
<accession>W9W408</accession>
<dbReference type="RefSeq" id="XP_007755441.1">
    <property type="nucleotide sequence ID" value="XM_007757251.1"/>
</dbReference>
<keyword evidence="6 8" id="KW-1133">Transmembrane helix</keyword>
<keyword evidence="5 8" id="KW-0256">Endoplasmic reticulum</keyword>
<feature type="domain" description="OST48 N-terminal" evidence="9">
    <location>
        <begin position="27"/>
        <end position="284"/>
    </location>
</feature>
<feature type="transmembrane region" description="Helical" evidence="8">
    <location>
        <begin position="436"/>
        <end position="460"/>
    </location>
</feature>